<dbReference type="InterPro" id="IPR007048">
    <property type="entry name" value="IraD/Gp25-like"/>
</dbReference>
<proteinExistence type="predicted"/>
<dbReference type="SUPFAM" id="SSF160719">
    <property type="entry name" value="gpW/gp25-like"/>
    <property type="match status" value="1"/>
</dbReference>
<dbReference type="EMBL" id="LR798356">
    <property type="protein sequence ID" value="CAB5226178.1"/>
    <property type="molecule type" value="Genomic_DNA"/>
</dbReference>
<name>A0A6J7X5Q1_9CAUD</name>
<organism evidence="2">
    <name type="scientific">uncultured Caudovirales phage</name>
    <dbReference type="NCBI Taxonomy" id="2100421"/>
    <lineage>
        <taxon>Viruses</taxon>
        <taxon>Duplodnaviria</taxon>
        <taxon>Heunggongvirae</taxon>
        <taxon>Uroviricota</taxon>
        <taxon>Caudoviricetes</taxon>
        <taxon>Peduoviridae</taxon>
        <taxon>Maltschvirus</taxon>
        <taxon>Maltschvirus maltsch</taxon>
    </lineage>
</organism>
<feature type="domain" description="IraD/Gp25-like" evidence="1">
    <location>
        <begin position="28"/>
        <end position="112"/>
    </location>
</feature>
<sequence>MNITQIKGLSFPFRFNANGSTDTQTSLDKIGANLKMIAITTLGERIYRPTFGNEITKYQFRNIDLLDIPAIKQDLKLAFNRFEPRAIITNIEITKQGNQGTVYVDVSYGVTQNGLQLQVSNITFSL</sequence>
<evidence type="ECO:0000259" key="1">
    <source>
        <dbReference type="Pfam" id="PF04965"/>
    </source>
</evidence>
<protein>
    <submittedName>
        <fullName evidence="2">COG3628 Phage baseplate assembly protein W</fullName>
    </submittedName>
</protein>
<dbReference type="Gene3D" id="3.10.450.40">
    <property type="match status" value="1"/>
</dbReference>
<accession>A0A6J7X5Q1</accession>
<reference evidence="2" key="1">
    <citation type="submission" date="2020-05" db="EMBL/GenBank/DDBJ databases">
        <authorList>
            <person name="Chiriac C."/>
            <person name="Salcher M."/>
            <person name="Ghai R."/>
            <person name="Kavagutti S V."/>
        </authorList>
    </citation>
    <scope>NUCLEOTIDE SEQUENCE</scope>
</reference>
<dbReference type="Pfam" id="PF04965">
    <property type="entry name" value="GPW_gp25"/>
    <property type="match status" value="1"/>
</dbReference>
<evidence type="ECO:0000313" key="2">
    <source>
        <dbReference type="EMBL" id="CAB5226178.1"/>
    </source>
</evidence>
<gene>
    <name evidence="2" type="ORF">UFOVP755_83</name>
</gene>